<evidence type="ECO:0000259" key="4">
    <source>
        <dbReference type="Pfam" id="PF07627"/>
    </source>
</evidence>
<feature type="domain" description="DUF1585" evidence="2">
    <location>
        <begin position="566"/>
        <end position="639"/>
    </location>
</feature>
<feature type="domain" description="DUF1592" evidence="5">
    <location>
        <begin position="306"/>
        <end position="433"/>
    </location>
</feature>
<dbReference type="Pfam" id="PF07637">
    <property type="entry name" value="PSD5"/>
    <property type="match status" value="1"/>
</dbReference>
<evidence type="ECO:0000259" key="5">
    <source>
        <dbReference type="Pfam" id="PF07631"/>
    </source>
</evidence>
<dbReference type="InterPro" id="IPR013043">
    <property type="entry name" value="DUF1595"/>
</dbReference>
<sequence length="645" mass="71943">MPFGVNIAAVRFFRGIISMAVLAVWCVHSHPCSAESANPNDLAERKADAEKFFRKRVTPFIKTYCLECHQNSRPTEAGLSFTPALDTPGHAAFSEKWKKAAARVKAHDMPPDGMDEPTDEERQMFAAWLDKVKYLSPKDPGTFVIRRLTKAEYGNTLRDLFGVDPAIADALPDEVSGEGYLNSLSPIQLEQYLAIAEEVLNRVLAPAGSPPTAWQERAFGEVPETQEDYRAAARQVAASLAKQAYRRPPSDAELNVLINVFDLGRQNELSYQAAVRLMLKAILVSPQFLFITPADDLDPEAGIVPLDDYQLASRLSYLLWATLPDDELMELADSATLHQPSILKTQVKRMLEDPRSRALFDGFGAQWLGLGDLDRKVFDPAKFPEMTGPMRTAMYDEARLYFESIVRENQSIASFIDSDYTYLNEDLASIYGMDETVTGAEMRRVALTDDHRGGILGMPGVLAATSFPNRTSPVIRGVWVLEQVLGEEVPSAPPDVPALEKQDQQSIANLSLRERTELHRSDPVCANCHRLLDPIGFGLENFDAIGRWREQDENGEPIDASGELPDGSRFSTPQELKGMITGRLDDFSRTLVEKMLAYALCRSLEGYDEIVVDELMQEIAQDGYHMQTIVTAVVTSYPFTHRRTE</sequence>
<feature type="domain" description="DUF1587" evidence="3">
    <location>
        <begin position="146"/>
        <end position="204"/>
    </location>
</feature>
<name>A0A5C6C905_9BACT</name>
<dbReference type="InterPro" id="IPR013042">
    <property type="entry name" value="DUF1592"/>
</dbReference>
<feature type="signal peptide" evidence="1">
    <location>
        <begin position="1"/>
        <end position="23"/>
    </location>
</feature>
<evidence type="ECO:0000259" key="2">
    <source>
        <dbReference type="Pfam" id="PF07624"/>
    </source>
</evidence>
<dbReference type="Proteomes" id="UP000319908">
    <property type="component" value="Unassembled WGS sequence"/>
</dbReference>
<evidence type="ECO:0000256" key="1">
    <source>
        <dbReference type="SAM" id="SignalP"/>
    </source>
</evidence>
<proteinExistence type="predicted"/>
<dbReference type="InterPro" id="IPR013039">
    <property type="entry name" value="DUF1588"/>
</dbReference>
<dbReference type="EMBL" id="SJPU01000001">
    <property type="protein sequence ID" value="TWU19834.1"/>
    <property type="molecule type" value="Genomic_DNA"/>
</dbReference>
<protein>
    <recommendedName>
        <fullName evidence="9">Planctomycete cytochrome C</fullName>
    </recommendedName>
</protein>
<gene>
    <name evidence="7" type="ORF">Poly21_20120</name>
</gene>
<dbReference type="OrthoDB" id="175242at2"/>
<dbReference type="Pfam" id="PF07626">
    <property type="entry name" value="PSD3"/>
    <property type="match status" value="1"/>
</dbReference>
<organism evidence="7 8">
    <name type="scientific">Allorhodopirellula heiligendammensis</name>
    <dbReference type="NCBI Taxonomy" id="2714739"/>
    <lineage>
        <taxon>Bacteria</taxon>
        <taxon>Pseudomonadati</taxon>
        <taxon>Planctomycetota</taxon>
        <taxon>Planctomycetia</taxon>
        <taxon>Pirellulales</taxon>
        <taxon>Pirellulaceae</taxon>
        <taxon>Allorhodopirellula</taxon>
    </lineage>
</organism>
<comment type="caution">
    <text evidence="7">The sequence shown here is derived from an EMBL/GenBank/DDBJ whole genome shotgun (WGS) entry which is preliminary data.</text>
</comment>
<dbReference type="Pfam" id="PF07627">
    <property type="entry name" value="PSCyt3"/>
    <property type="match status" value="1"/>
</dbReference>
<evidence type="ECO:0000259" key="6">
    <source>
        <dbReference type="Pfam" id="PF07637"/>
    </source>
</evidence>
<feature type="domain" description="DUF1588" evidence="4">
    <location>
        <begin position="452"/>
        <end position="552"/>
    </location>
</feature>
<evidence type="ECO:0000259" key="3">
    <source>
        <dbReference type="Pfam" id="PF07626"/>
    </source>
</evidence>
<dbReference type="AlphaFoldDB" id="A0A5C6C905"/>
<dbReference type="Pfam" id="PF07631">
    <property type="entry name" value="PSD4"/>
    <property type="match status" value="1"/>
</dbReference>
<evidence type="ECO:0000313" key="8">
    <source>
        <dbReference type="Proteomes" id="UP000319908"/>
    </source>
</evidence>
<keyword evidence="1" id="KW-0732">Signal</keyword>
<evidence type="ECO:0000313" key="7">
    <source>
        <dbReference type="EMBL" id="TWU19834.1"/>
    </source>
</evidence>
<keyword evidence="8" id="KW-1185">Reference proteome</keyword>
<reference evidence="7 8" key="1">
    <citation type="journal article" date="2020" name="Antonie Van Leeuwenhoek">
        <title>Rhodopirellula heiligendammensis sp. nov., Rhodopirellula pilleata sp. nov., and Rhodopirellula solitaria sp. nov. isolated from natural or artificial marine surfaces in Northern Germany and California, USA, and emended description of the genus Rhodopirellula.</title>
        <authorList>
            <person name="Kallscheuer N."/>
            <person name="Wiegand S."/>
            <person name="Jogler M."/>
            <person name="Boedeker C."/>
            <person name="Peeters S.H."/>
            <person name="Rast P."/>
            <person name="Heuer A."/>
            <person name="Jetten M.S.M."/>
            <person name="Rohde M."/>
            <person name="Jogler C."/>
        </authorList>
    </citation>
    <scope>NUCLEOTIDE SEQUENCE [LARGE SCALE GENOMIC DNA]</scope>
    <source>
        <strain evidence="7 8">Poly21</strain>
    </source>
</reference>
<evidence type="ECO:0008006" key="9">
    <source>
        <dbReference type="Google" id="ProtNLM"/>
    </source>
</evidence>
<accession>A0A5C6C905</accession>
<dbReference type="Pfam" id="PF07624">
    <property type="entry name" value="PSD2"/>
    <property type="match status" value="1"/>
</dbReference>
<dbReference type="InterPro" id="IPR013036">
    <property type="entry name" value="DUF1587"/>
</dbReference>
<dbReference type="InterPro" id="IPR011478">
    <property type="entry name" value="DUF1585"/>
</dbReference>
<feature type="domain" description="DUF1595" evidence="6">
    <location>
        <begin position="233"/>
        <end position="291"/>
    </location>
</feature>
<feature type="chain" id="PRO_5022845130" description="Planctomycete cytochrome C" evidence="1">
    <location>
        <begin position="24"/>
        <end position="645"/>
    </location>
</feature>